<protein>
    <submittedName>
        <fullName evidence="3">Uncharacterized protein</fullName>
    </submittedName>
</protein>
<evidence type="ECO:0000256" key="1">
    <source>
        <dbReference type="SAM" id="Coils"/>
    </source>
</evidence>
<organism evidence="3 4">
    <name type="scientific">Clostridium gelidum</name>
    <dbReference type="NCBI Taxonomy" id="704125"/>
    <lineage>
        <taxon>Bacteria</taxon>
        <taxon>Bacillati</taxon>
        <taxon>Bacillota</taxon>
        <taxon>Clostridia</taxon>
        <taxon>Eubacteriales</taxon>
        <taxon>Clostridiaceae</taxon>
        <taxon>Clostridium</taxon>
    </lineage>
</organism>
<dbReference type="EMBL" id="AP024849">
    <property type="protein sequence ID" value="BCZ46913.1"/>
    <property type="molecule type" value="Genomic_DNA"/>
</dbReference>
<evidence type="ECO:0000256" key="2">
    <source>
        <dbReference type="SAM" id="Phobius"/>
    </source>
</evidence>
<evidence type="ECO:0000313" key="4">
    <source>
        <dbReference type="Proteomes" id="UP000824633"/>
    </source>
</evidence>
<accession>A0ABN6J181</accession>
<feature type="transmembrane region" description="Helical" evidence="2">
    <location>
        <begin position="6"/>
        <end position="25"/>
    </location>
</feature>
<name>A0ABN6J181_9CLOT</name>
<evidence type="ECO:0000313" key="3">
    <source>
        <dbReference type="EMBL" id="BCZ46913.1"/>
    </source>
</evidence>
<dbReference type="Proteomes" id="UP000824633">
    <property type="component" value="Chromosome"/>
</dbReference>
<reference evidence="4" key="1">
    <citation type="submission" date="2021-07" db="EMBL/GenBank/DDBJ databases">
        <title>Complete genome sequencing of a Clostridium isolate.</title>
        <authorList>
            <person name="Ueki A."/>
            <person name="Tonouchi A."/>
        </authorList>
    </citation>
    <scope>NUCLEOTIDE SEQUENCE [LARGE SCALE GENOMIC DNA]</scope>
    <source>
        <strain evidence="4">C5S11</strain>
    </source>
</reference>
<keyword evidence="2" id="KW-0472">Membrane</keyword>
<dbReference type="RefSeq" id="WP_224033310.1">
    <property type="nucleotide sequence ID" value="NZ_AP024849.1"/>
</dbReference>
<proteinExistence type="predicted"/>
<keyword evidence="1" id="KW-0175">Coiled coil</keyword>
<keyword evidence="2" id="KW-0812">Transmembrane</keyword>
<sequence length="177" mass="19317">MKELLISQIAPILNTAIIAILIVVIKTVGKPAIELFAAKKKEAELKIIASGHESDLKKSLEVWNIVDDKWRITKNAVALFKSKEALFEQLLLQRIPGLTQQNINDLRDTISGEVNKGKAVLTQDTIVQQLADLQQTNATLQAENQNLKTTINQISSAIEPVVINNITASDVATGATV</sequence>
<keyword evidence="4" id="KW-1185">Reference proteome</keyword>
<gene>
    <name evidence="3" type="ORF">psyc5s11_29800</name>
</gene>
<feature type="coiled-coil region" evidence="1">
    <location>
        <begin position="123"/>
        <end position="157"/>
    </location>
</feature>
<keyword evidence="2" id="KW-1133">Transmembrane helix</keyword>